<dbReference type="AlphaFoldDB" id="A0A6A7N3A5"/>
<dbReference type="InterPro" id="IPR018712">
    <property type="entry name" value="Tle1-like_cat"/>
</dbReference>
<dbReference type="EMBL" id="WHUG01000005">
    <property type="protein sequence ID" value="MQA39594.1"/>
    <property type="molecule type" value="Genomic_DNA"/>
</dbReference>
<feature type="domain" description="T6SS Phospholipase effector Tle1-like catalytic" evidence="2">
    <location>
        <begin position="271"/>
        <end position="389"/>
    </location>
</feature>
<evidence type="ECO:0000313" key="4">
    <source>
        <dbReference type="Proteomes" id="UP000440498"/>
    </source>
</evidence>
<feature type="compositionally biased region" description="Basic and acidic residues" evidence="1">
    <location>
        <begin position="66"/>
        <end position="86"/>
    </location>
</feature>
<name>A0A6A7N3A5_9BURK</name>
<dbReference type="Pfam" id="PF09994">
    <property type="entry name" value="T6SS_Tle1-like_cat"/>
    <property type="match status" value="1"/>
</dbReference>
<feature type="region of interest" description="Disordered" evidence="1">
    <location>
        <begin position="64"/>
        <end position="94"/>
    </location>
</feature>
<keyword evidence="4" id="KW-1185">Reference proteome</keyword>
<protein>
    <submittedName>
        <fullName evidence="3">DUF2235 domain-containing protein</fullName>
    </submittedName>
</protein>
<dbReference type="RefSeq" id="WP_152838868.1">
    <property type="nucleotide sequence ID" value="NZ_WHUG01000005.1"/>
</dbReference>
<dbReference type="PANTHER" id="PTHR33840:SF1">
    <property type="entry name" value="TLE1 PHOSPHOLIPASE DOMAIN-CONTAINING PROTEIN"/>
    <property type="match status" value="1"/>
</dbReference>
<evidence type="ECO:0000256" key="1">
    <source>
        <dbReference type="SAM" id="MobiDB-lite"/>
    </source>
</evidence>
<proteinExistence type="predicted"/>
<dbReference type="Proteomes" id="UP000440498">
    <property type="component" value="Unassembled WGS sequence"/>
</dbReference>
<evidence type="ECO:0000313" key="3">
    <source>
        <dbReference type="EMBL" id="MQA39594.1"/>
    </source>
</evidence>
<dbReference type="PANTHER" id="PTHR33840">
    <property type="match status" value="1"/>
</dbReference>
<gene>
    <name evidence="3" type="ORF">GEV02_15680</name>
</gene>
<accession>A0A6A7N3A5</accession>
<evidence type="ECO:0000259" key="2">
    <source>
        <dbReference type="Pfam" id="PF09994"/>
    </source>
</evidence>
<reference evidence="3 4" key="1">
    <citation type="submission" date="2019-10" db="EMBL/GenBank/DDBJ databases">
        <title>Two novel species isolated from a subtropical stream in China.</title>
        <authorList>
            <person name="Lu H."/>
        </authorList>
    </citation>
    <scope>NUCLEOTIDE SEQUENCE [LARGE SCALE GENOMIC DNA]</scope>
    <source>
        <strain evidence="3 4">FT29W</strain>
    </source>
</reference>
<organism evidence="3 4">
    <name type="scientific">Rugamonas aquatica</name>
    <dbReference type="NCBI Taxonomy" id="2743357"/>
    <lineage>
        <taxon>Bacteria</taxon>
        <taxon>Pseudomonadati</taxon>
        <taxon>Pseudomonadota</taxon>
        <taxon>Betaproteobacteria</taxon>
        <taxon>Burkholderiales</taxon>
        <taxon>Oxalobacteraceae</taxon>
        <taxon>Telluria group</taxon>
        <taxon>Rugamonas</taxon>
    </lineage>
</organism>
<sequence length="734" mass="81062">MMIETSPSKAPFPIEKFLQLPSVELSNIALAACTATTTEKSEENKGAKCSIPVHVGLFFDGTNNNLERDRDGKRTGVLNEETKKPEPIASRSLAPVERSHSNVVRLFEAYPDKKNDIGYFPYYIPGVGTPFEKIGELTESQKGKAFAKGGQPRITWALLQVLNALRLTLSGGATPLYSTDEVCQLAQDYDKEVGRTVNDPYGSRTIITHKTWFETYIALLKAEIEKTPKPHIPKLTLDVFGFSRGAAEAVAFCHLFDDLLVGGKLAGIPAVINFLGVFDTVASVGASGSVARTLPVPDAVADGHWAWAKTLLEPLPPSVANGLHCIAAHEQRMNFPVTGLEGNGKFKQVYFPGVHSDVGGGYAPGESGKGRGDQSAMLSQIPLAYMFKEARLAGVPLTPFGELEPRTQLDFQVDAKLASAWEAYTAELGKDGALLMKHMELYYRWRAARLTTLESTASFKAASAQAQQDLRDSNQMLAGDIKALKLRRSLPNRTPADEVPKLSPSEAAEMSQWQRMRVENPTALNAWEIWALDFFEHPKPLSDEVMRFFDDYVHDSLACFYLAGEVTEYDKRVKIASVMKAGAERAKGFDKRVYDLAEKTQAAVKKKDKGEPLSPEEASLAKEAEFDTPFPIMTDADSADMRDTLILTQTSTRREGGGYFMRRGYYPHVGFFFFRRSKYEEQLVRPPSAQAPVNVRPQDVVAYEAVWFDDGMLALLEPTNNPDDATVERAKAFA</sequence>
<comment type="caution">
    <text evidence="3">The sequence shown here is derived from an EMBL/GenBank/DDBJ whole genome shotgun (WGS) entry which is preliminary data.</text>
</comment>